<protein>
    <submittedName>
        <fullName evidence="1">Uncharacterized protein</fullName>
    </submittedName>
</protein>
<reference evidence="2" key="1">
    <citation type="journal article" date="2013" name="Science">
        <title>Comparative analysis of bat genomes provides insight into the evolution of flight and immunity.</title>
        <authorList>
            <person name="Zhang G."/>
            <person name="Cowled C."/>
            <person name="Shi Z."/>
            <person name="Huang Z."/>
            <person name="Bishop-Lilly K.A."/>
            <person name="Fang X."/>
            <person name="Wynne J.W."/>
            <person name="Xiong Z."/>
            <person name="Baker M.L."/>
            <person name="Zhao W."/>
            <person name="Tachedjian M."/>
            <person name="Zhu Y."/>
            <person name="Zhou P."/>
            <person name="Jiang X."/>
            <person name="Ng J."/>
            <person name="Yang L."/>
            <person name="Wu L."/>
            <person name="Xiao J."/>
            <person name="Feng Y."/>
            <person name="Chen Y."/>
            <person name="Sun X."/>
            <person name="Zhang Y."/>
            <person name="Marsh G.A."/>
            <person name="Crameri G."/>
            <person name="Broder C.C."/>
            <person name="Frey K.G."/>
            <person name="Wang L.F."/>
            <person name="Wang J."/>
        </authorList>
    </citation>
    <scope>NUCLEOTIDE SEQUENCE [LARGE SCALE GENOMIC DNA]</scope>
</reference>
<proteinExistence type="predicted"/>
<dbReference type="Proteomes" id="UP000010556">
    <property type="component" value="Unassembled WGS sequence"/>
</dbReference>
<accession>L5LRR9</accession>
<evidence type="ECO:0000313" key="1">
    <source>
        <dbReference type="EMBL" id="ELK28781.1"/>
    </source>
</evidence>
<name>L5LRR9_MYODS</name>
<keyword evidence="2" id="KW-1185">Reference proteome</keyword>
<gene>
    <name evidence="1" type="ORF">MDA_GLEAN10004463</name>
</gene>
<sequence>MAGRGESRPHSTYLALHEFVHLERSCGPRICGGHRGEARHIFCDPIQPLLLQPLVPFLLAASLLPPPLPHTDGASPIRTRSWRRVIGASASSGCKRGQHCQWVEMAAAAPIAPQEKGKMEKPSEEIGAISRRSHPLMALSDWDWHQVLAVGMSGNSGTGCSCELGWHWQ</sequence>
<dbReference type="AlphaFoldDB" id="L5LRR9"/>
<dbReference type="EMBL" id="KB108795">
    <property type="protein sequence ID" value="ELK28781.1"/>
    <property type="molecule type" value="Genomic_DNA"/>
</dbReference>
<evidence type="ECO:0000313" key="2">
    <source>
        <dbReference type="Proteomes" id="UP000010556"/>
    </source>
</evidence>
<organism evidence="1 2">
    <name type="scientific">Myotis davidii</name>
    <name type="common">David's myotis</name>
    <dbReference type="NCBI Taxonomy" id="225400"/>
    <lineage>
        <taxon>Eukaryota</taxon>
        <taxon>Metazoa</taxon>
        <taxon>Chordata</taxon>
        <taxon>Craniata</taxon>
        <taxon>Vertebrata</taxon>
        <taxon>Euteleostomi</taxon>
        <taxon>Mammalia</taxon>
        <taxon>Eutheria</taxon>
        <taxon>Laurasiatheria</taxon>
        <taxon>Chiroptera</taxon>
        <taxon>Yangochiroptera</taxon>
        <taxon>Vespertilionidae</taxon>
        <taxon>Myotis</taxon>
    </lineage>
</organism>